<protein>
    <submittedName>
        <fullName evidence="1">Uncharacterized protein</fullName>
    </submittedName>
</protein>
<dbReference type="EMBL" id="MJFZ01000180">
    <property type="protein sequence ID" value="RAW35091.1"/>
    <property type="molecule type" value="Genomic_DNA"/>
</dbReference>
<dbReference type="VEuPathDB" id="FungiDB:PC110_g8614"/>
<accession>A0A329SES3</accession>
<evidence type="ECO:0000313" key="1">
    <source>
        <dbReference type="EMBL" id="RAW35091.1"/>
    </source>
</evidence>
<organism evidence="1 2">
    <name type="scientific">Phytophthora cactorum</name>
    <dbReference type="NCBI Taxonomy" id="29920"/>
    <lineage>
        <taxon>Eukaryota</taxon>
        <taxon>Sar</taxon>
        <taxon>Stramenopiles</taxon>
        <taxon>Oomycota</taxon>
        <taxon>Peronosporomycetes</taxon>
        <taxon>Peronosporales</taxon>
        <taxon>Peronosporaceae</taxon>
        <taxon>Phytophthora</taxon>
    </lineage>
</organism>
<dbReference type="OrthoDB" id="10368615at2759"/>
<sequence length="78" mass="8598">MVHRYLKLLEHLDPTDDDIVDVLPAPACNKSLLSLLKDLKKVESVSKALQRFIDLVRTSCTAPTLSRGAYVFLEGATG</sequence>
<keyword evidence="2" id="KW-1185">Reference proteome</keyword>
<dbReference type="Proteomes" id="UP000251314">
    <property type="component" value="Unassembled WGS sequence"/>
</dbReference>
<evidence type="ECO:0000313" key="2">
    <source>
        <dbReference type="Proteomes" id="UP000251314"/>
    </source>
</evidence>
<proteinExistence type="predicted"/>
<dbReference type="AlphaFoldDB" id="A0A329SES3"/>
<name>A0A329SES3_9STRA</name>
<comment type="caution">
    <text evidence="1">The sequence shown here is derived from an EMBL/GenBank/DDBJ whole genome shotgun (WGS) entry which is preliminary data.</text>
</comment>
<gene>
    <name evidence="1" type="ORF">PC110_g8614</name>
</gene>
<reference evidence="1 2" key="1">
    <citation type="submission" date="2018-01" db="EMBL/GenBank/DDBJ databases">
        <title>Draft genome of the strawberry crown rot pathogen Phytophthora cactorum.</title>
        <authorList>
            <person name="Armitage A.D."/>
            <person name="Lysoe E."/>
            <person name="Nellist C.F."/>
            <person name="Harrison R.J."/>
            <person name="Brurberg M.B."/>
        </authorList>
    </citation>
    <scope>NUCLEOTIDE SEQUENCE [LARGE SCALE GENOMIC DNA]</scope>
    <source>
        <strain evidence="1 2">10300</strain>
    </source>
</reference>